<dbReference type="InterPro" id="IPR015943">
    <property type="entry name" value="WD40/YVTN_repeat-like_dom_sf"/>
</dbReference>
<dbReference type="CDD" id="cd00200">
    <property type="entry name" value="WD40"/>
    <property type="match status" value="1"/>
</dbReference>
<keyword evidence="9" id="KW-0653">Protein transport</keyword>
<evidence type="ECO:0000256" key="12">
    <source>
        <dbReference type="ARBA" id="ARBA00023329"/>
    </source>
</evidence>
<comment type="function">
    <text evidence="13">The coatomer is a cytosolic protein complex that binds to dilysine motifs and reversibly associates with Golgi non-clathrin-coated vesicles, which further mediate biosynthetic protein transport from the ER, via the Golgi up to the trans Golgi network. Coatomer complex is required for budding from Golgi membranes, and is essential for the retrograde Golgi-to-ER transport of dilysine-tagged proteins.</text>
</comment>
<evidence type="ECO:0000259" key="16">
    <source>
        <dbReference type="Pfam" id="PF04053"/>
    </source>
</evidence>
<dbReference type="EMBL" id="HACG01039420">
    <property type="protein sequence ID" value="CEK86285.1"/>
    <property type="molecule type" value="Transcribed_RNA"/>
</dbReference>
<dbReference type="GO" id="GO:0000139">
    <property type="term" value="C:Golgi membrane"/>
    <property type="evidence" value="ECO:0007669"/>
    <property type="project" value="UniProtKB-SubCell"/>
</dbReference>
<keyword evidence="4" id="KW-0813">Transport</keyword>
<dbReference type="PROSITE" id="PS50082">
    <property type="entry name" value="WD_REPEATS_2"/>
    <property type="match status" value="4"/>
</dbReference>
<comment type="subcellular location">
    <subcellularLocation>
        <location evidence="2">Cytoplasmic vesicle</location>
        <location evidence="2">COPI-coated vesicle membrane</location>
        <topology evidence="2">Peripheral membrane protein</topology>
        <orientation evidence="2">Cytoplasmic side</orientation>
    </subcellularLocation>
    <subcellularLocation>
        <location evidence="1">Golgi apparatus membrane</location>
        <topology evidence="1">Peripheral membrane protein</topology>
        <orientation evidence="1">Cytoplasmic side</orientation>
    </subcellularLocation>
</comment>
<evidence type="ECO:0000256" key="5">
    <source>
        <dbReference type="ARBA" id="ARBA00022490"/>
    </source>
</evidence>
<evidence type="ECO:0000256" key="1">
    <source>
        <dbReference type="ARBA" id="ARBA00004255"/>
    </source>
</evidence>
<evidence type="ECO:0000256" key="2">
    <source>
        <dbReference type="ARBA" id="ARBA00004347"/>
    </source>
</evidence>
<keyword evidence="12" id="KW-0968">Cytoplasmic vesicle</keyword>
<feature type="repeat" description="WD" evidence="15">
    <location>
        <begin position="180"/>
        <end position="223"/>
    </location>
</feature>
<feature type="repeat" description="WD" evidence="15">
    <location>
        <begin position="224"/>
        <end position="265"/>
    </location>
</feature>
<comment type="similarity">
    <text evidence="3">Belongs to the WD repeat COPB2 family.</text>
</comment>
<dbReference type="PIRSF" id="PIRSF005567">
    <property type="entry name" value="Coatomer_beta'_subunit"/>
    <property type="match status" value="1"/>
</dbReference>
<gene>
    <name evidence="18" type="primary">ORF152980</name>
</gene>
<evidence type="ECO:0000256" key="11">
    <source>
        <dbReference type="ARBA" id="ARBA00023136"/>
    </source>
</evidence>
<keyword evidence="5" id="KW-0963">Cytoplasm</keyword>
<proteinExistence type="inferred from homology"/>
<dbReference type="Pfam" id="PF23953">
    <property type="entry name" value="TPR_COPA_B"/>
    <property type="match status" value="1"/>
</dbReference>
<dbReference type="Gene3D" id="2.130.10.10">
    <property type="entry name" value="YVTN repeat-like/Quinoprotein amine dehydrogenase"/>
    <property type="match status" value="1"/>
</dbReference>
<dbReference type="Pfam" id="PF00400">
    <property type="entry name" value="WD40"/>
    <property type="match status" value="5"/>
</dbReference>
<evidence type="ECO:0000256" key="14">
    <source>
        <dbReference type="ARBA" id="ARBA00032920"/>
    </source>
</evidence>
<name>A0A0B7B2C4_9EUPU</name>
<evidence type="ECO:0000259" key="17">
    <source>
        <dbReference type="Pfam" id="PF23953"/>
    </source>
</evidence>
<evidence type="ECO:0000256" key="15">
    <source>
        <dbReference type="PROSITE-ProRule" id="PRU00221"/>
    </source>
</evidence>
<dbReference type="GO" id="GO:0006886">
    <property type="term" value="P:intracellular protein transport"/>
    <property type="evidence" value="ECO:0007669"/>
    <property type="project" value="InterPro"/>
</dbReference>
<dbReference type="CDD" id="cd22947">
    <property type="entry name" value="Coatomer_WDAD_beta-like"/>
    <property type="match status" value="1"/>
</dbReference>
<dbReference type="GO" id="GO:0006888">
    <property type="term" value="P:endoplasmic reticulum to Golgi vesicle-mediated transport"/>
    <property type="evidence" value="ECO:0007669"/>
    <property type="project" value="TreeGrafter"/>
</dbReference>
<dbReference type="InterPro" id="IPR036322">
    <property type="entry name" value="WD40_repeat_dom_sf"/>
</dbReference>
<keyword evidence="8" id="KW-0931">ER-Golgi transport</keyword>
<evidence type="ECO:0000256" key="10">
    <source>
        <dbReference type="ARBA" id="ARBA00023034"/>
    </source>
</evidence>
<evidence type="ECO:0000256" key="13">
    <source>
        <dbReference type="ARBA" id="ARBA00025536"/>
    </source>
</evidence>
<organism evidence="18">
    <name type="scientific">Arion vulgaris</name>
    <dbReference type="NCBI Taxonomy" id="1028688"/>
    <lineage>
        <taxon>Eukaryota</taxon>
        <taxon>Metazoa</taxon>
        <taxon>Spiralia</taxon>
        <taxon>Lophotrochozoa</taxon>
        <taxon>Mollusca</taxon>
        <taxon>Gastropoda</taxon>
        <taxon>Heterobranchia</taxon>
        <taxon>Euthyneura</taxon>
        <taxon>Panpulmonata</taxon>
        <taxon>Eupulmonata</taxon>
        <taxon>Stylommatophora</taxon>
        <taxon>Helicina</taxon>
        <taxon>Arionoidea</taxon>
        <taxon>Arionidae</taxon>
        <taxon>Arion</taxon>
    </lineage>
</organism>
<dbReference type="FunFam" id="1.25.40.470:FF:000001">
    <property type="entry name" value="Coatomer subunit beta"/>
    <property type="match status" value="1"/>
</dbReference>
<dbReference type="InterPro" id="IPR001680">
    <property type="entry name" value="WD40_rpt"/>
</dbReference>
<dbReference type="GO" id="GO:0005198">
    <property type="term" value="F:structural molecule activity"/>
    <property type="evidence" value="ECO:0007669"/>
    <property type="project" value="InterPro"/>
</dbReference>
<evidence type="ECO:0000313" key="18">
    <source>
        <dbReference type="EMBL" id="CEK86285.1"/>
    </source>
</evidence>
<dbReference type="InterPro" id="IPR006692">
    <property type="entry name" value="Beta-prop_COPA/B_2nd"/>
</dbReference>
<feature type="domain" description="COPA/B second beta-propeller" evidence="16">
    <location>
        <begin position="318"/>
        <end position="572"/>
    </location>
</feature>
<dbReference type="InterPro" id="IPR011048">
    <property type="entry name" value="Haem_d1_sf"/>
</dbReference>
<dbReference type="Gene3D" id="1.25.40.470">
    <property type="match status" value="1"/>
</dbReference>
<evidence type="ECO:0000256" key="4">
    <source>
        <dbReference type="ARBA" id="ARBA00022448"/>
    </source>
</evidence>
<feature type="repeat" description="WD" evidence="15">
    <location>
        <begin position="95"/>
        <end position="127"/>
    </location>
</feature>
<dbReference type="PANTHER" id="PTHR19876">
    <property type="entry name" value="COATOMER"/>
    <property type="match status" value="1"/>
</dbReference>
<evidence type="ECO:0000256" key="8">
    <source>
        <dbReference type="ARBA" id="ARBA00022892"/>
    </source>
</evidence>
<evidence type="ECO:0000256" key="3">
    <source>
        <dbReference type="ARBA" id="ARBA00010844"/>
    </source>
</evidence>
<keyword evidence="6 15" id="KW-0853">WD repeat</keyword>
<keyword evidence="10" id="KW-0333">Golgi apparatus</keyword>
<feature type="repeat" description="WD" evidence="15">
    <location>
        <begin position="138"/>
        <end position="172"/>
    </location>
</feature>
<reference evidence="18" key="1">
    <citation type="submission" date="2014-12" db="EMBL/GenBank/DDBJ databases">
        <title>Insight into the proteome of Arion vulgaris.</title>
        <authorList>
            <person name="Aradska J."/>
            <person name="Bulat T."/>
            <person name="Smidak R."/>
            <person name="Sarate P."/>
            <person name="Gangsoo J."/>
            <person name="Sialana F."/>
            <person name="Bilban M."/>
            <person name="Lubec G."/>
        </authorList>
    </citation>
    <scope>NUCLEOTIDE SEQUENCE</scope>
    <source>
        <tissue evidence="18">Skin</tissue>
    </source>
</reference>
<dbReference type="SUPFAM" id="SSF51004">
    <property type="entry name" value="C-terminal (heme d1) domain of cytochrome cd1-nitrite reductase"/>
    <property type="match status" value="1"/>
</dbReference>
<dbReference type="Pfam" id="PF04053">
    <property type="entry name" value="B-prop_COPA_B_2nd"/>
    <property type="match status" value="1"/>
</dbReference>
<feature type="domain" description="COPA/B TPR" evidence="17">
    <location>
        <begin position="589"/>
        <end position="767"/>
    </location>
</feature>
<evidence type="ECO:0000256" key="7">
    <source>
        <dbReference type="ARBA" id="ARBA00022737"/>
    </source>
</evidence>
<accession>A0A0B7B2C4</accession>
<sequence>MPLKLKIKRRLLARSDRVKSIELHPTLPWMLVSLYSGRVYIWNIESKQIVKTLEVCDLPVRTARFVSRKNWIITGSDDTYVRVFNYNTLEHVIQFAAHLDYIRSIAVHPTNSLILTTADDGIIKLWDWEKKWVCSQIFRGHTYLIMQVLFNPKDNNQFATASLDRSVKVWQLGSPVPNFSLKHERDVNCLDYHPGGDKPYIVTGEDGGTVRIWDYQTKSCVQTLQVHSKDVNAVVFHPSLPIILSGSTDGTVRIIHSNTYRLENSLNYGLERVWAIGCHQGSNNIAIGFDEGSMIIRLGQEEPAISMDSSGKIIWAKHSEIQQANIKAMADQEIKDGERLSLAVKDMGSCEIYPQTISHSPNGRFVALCGDGEYIIYTAMALRNKSYGTAQEFVWSQDSSIFAVREDSTTIKVWKNFKEHKIFKPSFGAEGMYGGHLLGVRSSNSLAFYDWDSAKLIRRVEISPKNVVWSDNGCLVCIAKEDSLYVLQYNASAVEKANEVSDDGIEEALEVVKELSETVRTGLWVGDCFIYTNSISRLNYYVGGEIVTIAHLDREMYILGYIPKDNRLYLSDRELSIVSYSVLVSELEYQTAVMRQDFDTADKILPIVPKEQRTRLAMFLDKQGFRTQALAVTTDSDHKFDLAIQLGDLKTAYSIAKQQDSVEKWKLLSELAMKRSEFGLFQECLHRSQDFGGLLLLATSAGIGNVMTKLAQEAADSGQNNVAFLAQFMLGRLEECLEILIRTKRLPEAAFFARSYMPSQISRVVELEETDSF</sequence>
<dbReference type="InterPro" id="IPR056176">
    <property type="entry name" value="TPR_COPA_B"/>
</dbReference>
<protein>
    <recommendedName>
        <fullName evidence="14">Beta'-coat protein</fullName>
    </recommendedName>
</protein>
<keyword evidence="7" id="KW-0677">Repeat</keyword>
<dbReference type="PROSITE" id="PS50294">
    <property type="entry name" value="WD_REPEATS_REGION"/>
    <property type="match status" value="3"/>
</dbReference>
<dbReference type="SUPFAM" id="SSF50978">
    <property type="entry name" value="WD40 repeat-like"/>
    <property type="match status" value="1"/>
</dbReference>
<dbReference type="InterPro" id="IPR016453">
    <property type="entry name" value="COPB2"/>
</dbReference>
<keyword evidence="11" id="KW-0472">Membrane</keyword>
<evidence type="ECO:0000256" key="9">
    <source>
        <dbReference type="ARBA" id="ARBA00022927"/>
    </source>
</evidence>
<dbReference type="PANTHER" id="PTHR19876:SF2">
    <property type="entry name" value="COATOMER SUBUNIT BETA"/>
    <property type="match status" value="1"/>
</dbReference>
<dbReference type="InterPro" id="IPR050844">
    <property type="entry name" value="Coatomer_complex_subunit"/>
</dbReference>
<dbReference type="GO" id="GO:0006891">
    <property type="term" value="P:intra-Golgi vesicle-mediated transport"/>
    <property type="evidence" value="ECO:0007669"/>
    <property type="project" value="TreeGrafter"/>
</dbReference>
<dbReference type="AlphaFoldDB" id="A0A0B7B2C4"/>
<dbReference type="FunFam" id="2.130.10.10:FF:000016">
    <property type="entry name" value="Coatomer alpha subunit, putative"/>
    <property type="match status" value="1"/>
</dbReference>
<evidence type="ECO:0000256" key="6">
    <source>
        <dbReference type="ARBA" id="ARBA00022574"/>
    </source>
</evidence>
<dbReference type="GO" id="GO:0006890">
    <property type="term" value="P:retrograde vesicle-mediated transport, Golgi to endoplasmic reticulum"/>
    <property type="evidence" value="ECO:0007669"/>
    <property type="project" value="TreeGrafter"/>
</dbReference>
<dbReference type="GO" id="GO:0030126">
    <property type="term" value="C:COPI vesicle coat"/>
    <property type="evidence" value="ECO:0007669"/>
    <property type="project" value="TreeGrafter"/>
</dbReference>
<dbReference type="SMART" id="SM00320">
    <property type="entry name" value="WD40"/>
    <property type="match status" value="6"/>
</dbReference>